<organism evidence="3 5">
    <name type="scientific">Paraburkholderia madseniana</name>
    <dbReference type="NCBI Taxonomy" id="2599607"/>
    <lineage>
        <taxon>Bacteria</taxon>
        <taxon>Pseudomonadati</taxon>
        <taxon>Pseudomonadota</taxon>
        <taxon>Betaproteobacteria</taxon>
        <taxon>Burkholderiales</taxon>
        <taxon>Burkholderiaceae</taxon>
        <taxon>Paraburkholderia</taxon>
    </lineage>
</organism>
<feature type="signal peptide" evidence="1">
    <location>
        <begin position="1"/>
        <end position="25"/>
    </location>
</feature>
<dbReference type="AlphaFoldDB" id="A0AAP5BN20"/>
<name>A0AAP5BN20_9BURK</name>
<keyword evidence="4" id="KW-1185">Reference proteome</keyword>
<dbReference type="Proteomes" id="UP001242288">
    <property type="component" value="Unassembled WGS sequence"/>
</dbReference>
<evidence type="ECO:0000313" key="2">
    <source>
        <dbReference type="EMBL" id="MCX4151673.1"/>
    </source>
</evidence>
<reference evidence="3" key="1">
    <citation type="submission" date="2022-06" db="EMBL/GenBank/DDBJ databases">
        <title>PHB producers.</title>
        <authorList>
            <person name="Besaury L."/>
        </authorList>
    </citation>
    <scope>NUCLEOTIDE SEQUENCE</scope>
    <source>
        <strain evidence="3 4">SEWS6</strain>
    </source>
</reference>
<dbReference type="EMBL" id="JAMXWF010000060">
    <property type="protein sequence ID" value="MDQ6413485.1"/>
    <property type="molecule type" value="Genomic_DNA"/>
</dbReference>
<dbReference type="EMBL" id="JAPKHW010000060">
    <property type="protein sequence ID" value="MCX4151673.1"/>
    <property type="molecule type" value="Genomic_DNA"/>
</dbReference>
<accession>A0AAP5BN20</accession>
<evidence type="ECO:0000256" key="1">
    <source>
        <dbReference type="SAM" id="SignalP"/>
    </source>
</evidence>
<keyword evidence="1" id="KW-0732">Signal</keyword>
<evidence type="ECO:0000313" key="3">
    <source>
        <dbReference type="EMBL" id="MDQ6413485.1"/>
    </source>
</evidence>
<sequence length="140" mass="15002">MKLTTLLNRSVFATLLLSASVSAIATPPRLPQPDWHPYVNAASTSAPLLAEVEVTRASEPTVAANPAQDTGTVVSAGAAAHGKTREQVRTELLQAEEAGSIPIGNVRYPASPDLMARNRMQFQQAEKWWRARGQLNASGQ</sequence>
<proteinExistence type="predicted"/>
<comment type="caution">
    <text evidence="3">The sequence shown here is derived from an EMBL/GenBank/DDBJ whole genome shotgun (WGS) entry which is preliminary data.</text>
</comment>
<evidence type="ECO:0000313" key="4">
    <source>
        <dbReference type="Proteomes" id="UP001209412"/>
    </source>
</evidence>
<gene>
    <name evidence="3" type="ORF">NIE36_40895</name>
    <name evidence="2" type="ORF">OSB80_40995</name>
</gene>
<dbReference type="Proteomes" id="UP001209412">
    <property type="component" value="Unassembled WGS sequence"/>
</dbReference>
<dbReference type="RefSeq" id="WP_266242206.1">
    <property type="nucleotide sequence ID" value="NZ_JAMXWF010000060.1"/>
</dbReference>
<protein>
    <submittedName>
        <fullName evidence="3">DUF4148 domain-containing protein</fullName>
    </submittedName>
</protein>
<feature type="chain" id="PRO_5042951133" evidence="1">
    <location>
        <begin position="26"/>
        <end position="140"/>
    </location>
</feature>
<evidence type="ECO:0000313" key="5">
    <source>
        <dbReference type="Proteomes" id="UP001242288"/>
    </source>
</evidence>